<keyword evidence="2" id="KW-1133">Transmembrane helix</keyword>
<keyword evidence="4" id="KW-1185">Reference proteome</keyword>
<protein>
    <submittedName>
        <fullName evidence="3">DUF4191 domain-containing protein</fullName>
    </submittedName>
</protein>
<sequence>MAQSKDKAALKAAKKQERAAKRAKGKQTRSQIWQAFQIQRKRDKKLIPIMLACLLGMGLLFFLIGLIWGGQWYMLALGLAFGTVLAMWMFTRRLERSMYDEVGDTPGVAGWTLENLRNSVGMVWITKTGVQANTHMDTVHRVIGLPGVILVGEGNENRLRTLMKKESRRVDRLLAGVPIHEVYVGEGEGQVAVRDLQKHLMKLPRHYRKDDVYSMSAKLEAMDARTQPGQMPGLPGGPLPKQAQNMAGMNRRMRRMQQRQGK</sequence>
<dbReference type="Pfam" id="PF13829">
    <property type="entry name" value="DUF4191"/>
    <property type="match status" value="1"/>
</dbReference>
<keyword evidence="2" id="KW-0472">Membrane</keyword>
<evidence type="ECO:0000256" key="1">
    <source>
        <dbReference type="SAM" id="MobiDB-lite"/>
    </source>
</evidence>
<accession>A0AAW5HYX4</accession>
<feature type="transmembrane region" description="Helical" evidence="2">
    <location>
        <begin position="46"/>
        <end position="66"/>
    </location>
</feature>
<feature type="compositionally biased region" description="Basic and acidic residues" evidence="1">
    <location>
        <begin position="1"/>
        <end position="20"/>
    </location>
</feature>
<evidence type="ECO:0000313" key="4">
    <source>
        <dbReference type="Proteomes" id="UP001205920"/>
    </source>
</evidence>
<dbReference type="RefSeq" id="WP_070477827.1">
    <property type="nucleotide sequence ID" value="NZ_JAEUWV010000026.1"/>
</dbReference>
<feature type="transmembrane region" description="Helical" evidence="2">
    <location>
        <begin position="72"/>
        <end position="90"/>
    </location>
</feature>
<dbReference type="Proteomes" id="UP001205920">
    <property type="component" value="Unassembled WGS sequence"/>
</dbReference>
<dbReference type="AlphaFoldDB" id="A0AAW5HYX4"/>
<evidence type="ECO:0000256" key="2">
    <source>
        <dbReference type="SAM" id="Phobius"/>
    </source>
</evidence>
<organism evidence="3 4">
    <name type="scientific">Corynebacterium lipophilum</name>
    <dbReference type="NCBI Taxonomy" id="2804918"/>
    <lineage>
        <taxon>Bacteria</taxon>
        <taxon>Bacillati</taxon>
        <taxon>Actinomycetota</taxon>
        <taxon>Actinomycetes</taxon>
        <taxon>Mycobacteriales</taxon>
        <taxon>Corynebacteriaceae</taxon>
        <taxon>Corynebacterium</taxon>
    </lineage>
</organism>
<dbReference type="InterPro" id="IPR025445">
    <property type="entry name" value="DUF4191"/>
</dbReference>
<comment type="caution">
    <text evidence="3">The sequence shown here is derived from an EMBL/GenBank/DDBJ whole genome shotgun (WGS) entry which is preliminary data.</text>
</comment>
<gene>
    <name evidence="3" type="ORF">JMN37_10620</name>
</gene>
<evidence type="ECO:0000313" key="3">
    <source>
        <dbReference type="EMBL" id="MCO6395414.1"/>
    </source>
</evidence>
<keyword evidence="2" id="KW-0812">Transmembrane</keyword>
<proteinExistence type="predicted"/>
<name>A0AAW5HYX4_9CORY</name>
<dbReference type="EMBL" id="JAEUWV010000026">
    <property type="protein sequence ID" value="MCO6395414.1"/>
    <property type="molecule type" value="Genomic_DNA"/>
</dbReference>
<feature type="region of interest" description="Disordered" evidence="1">
    <location>
        <begin position="1"/>
        <end position="26"/>
    </location>
</feature>
<reference evidence="3 4" key="1">
    <citation type="submission" date="2021-01" db="EMBL/GenBank/DDBJ databases">
        <title>Identification and Characterization of Corynebacterium sp.</title>
        <authorList>
            <person name="Luo Q."/>
            <person name="Qu P."/>
            <person name="Chen Q."/>
        </authorList>
    </citation>
    <scope>NUCLEOTIDE SEQUENCE [LARGE SCALE GENOMIC DNA]</scope>
    <source>
        <strain evidence="3 4">MC-18</strain>
    </source>
</reference>